<sequence>MMDISHLNNKFLRMGARVKFQDPAATRARVPLRMSLLDIQEDRRGEYFEITLHSDAEPQVLDLQPDDRHLLLLIREAKAKSKFLCGHDERHWFVAAIPEKAPVGTVRQAKEALKPHVVRVAQSQKKIAHKSRNRRKMQHSSGRANGSFCLF</sequence>
<dbReference type="EMBL" id="CP036317">
    <property type="protein sequence ID" value="QDV19665.1"/>
    <property type="molecule type" value="Genomic_DNA"/>
</dbReference>
<dbReference type="RefSeq" id="WP_197994679.1">
    <property type="nucleotide sequence ID" value="NZ_CP036317.1"/>
</dbReference>
<dbReference type="Proteomes" id="UP000320839">
    <property type="component" value="Chromosome"/>
</dbReference>
<evidence type="ECO:0000313" key="3">
    <source>
        <dbReference type="Proteomes" id="UP000320839"/>
    </source>
</evidence>
<accession>A0A518FTQ1</accession>
<protein>
    <submittedName>
        <fullName evidence="2">Uncharacterized protein</fullName>
    </submittedName>
</protein>
<feature type="region of interest" description="Disordered" evidence="1">
    <location>
        <begin position="122"/>
        <end position="151"/>
    </location>
</feature>
<proteinExistence type="predicted"/>
<organism evidence="2 3">
    <name type="scientific">Gimesia panareensis</name>
    <dbReference type="NCBI Taxonomy" id="2527978"/>
    <lineage>
        <taxon>Bacteria</taxon>
        <taxon>Pseudomonadati</taxon>
        <taxon>Planctomycetota</taxon>
        <taxon>Planctomycetia</taxon>
        <taxon>Planctomycetales</taxon>
        <taxon>Planctomycetaceae</taxon>
        <taxon>Gimesia</taxon>
    </lineage>
</organism>
<evidence type="ECO:0000256" key="1">
    <source>
        <dbReference type="SAM" id="MobiDB-lite"/>
    </source>
</evidence>
<name>A0A518FTQ1_9PLAN</name>
<gene>
    <name evidence="2" type="ORF">Pan153_43310</name>
</gene>
<dbReference type="AlphaFoldDB" id="A0A518FTQ1"/>
<feature type="compositionally biased region" description="Basic residues" evidence="1">
    <location>
        <begin position="126"/>
        <end position="138"/>
    </location>
</feature>
<reference evidence="2 3" key="1">
    <citation type="submission" date="2019-02" db="EMBL/GenBank/DDBJ databases">
        <title>Deep-cultivation of Planctomycetes and their phenomic and genomic characterization uncovers novel biology.</title>
        <authorList>
            <person name="Wiegand S."/>
            <person name="Jogler M."/>
            <person name="Boedeker C."/>
            <person name="Pinto D."/>
            <person name="Vollmers J."/>
            <person name="Rivas-Marin E."/>
            <person name="Kohn T."/>
            <person name="Peeters S.H."/>
            <person name="Heuer A."/>
            <person name="Rast P."/>
            <person name="Oberbeckmann S."/>
            <person name="Bunk B."/>
            <person name="Jeske O."/>
            <person name="Meyerdierks A."/>
            <person name="Storesund J.E."/>
            <person name="Kallscheuer N."/>
            <person name="Luecker S."/>
            <person name="Lage O.M."/>
            <person name="Pohl T."/>
            <person name="Merkel B.J."/>
            <person name="Hornburger P."/>
            <person name="Mueller R.-W."/>
            <person name="Bruemmer F."/>
            <person name="Labrenz M."/>
            <person name="Spormann A.M."/>
            <person name="Op den Camp H."/>
            <person name="Overmann J."/>
            <person name="Amann R."/>
            <person name="Jetten M.S.M."/>
            <person name="Mascher T."/>
            <person name="Medema M.H."/>
            <person name="Devos D.P."/>
            <person name="Kaster A.-K."/>
            <person name="Ovreas L."/>
            <person name="Rohde M."/>
            <person name="Galperin M.Y."/>
            <person name="Jogler C."/>
        </authorList>
    </citation>
    <scope>NUCLEOTIDE SEQUENCE [LARGE SCALE GENOMIC DNA]</scope>
    <source>
        <strain evidence="2 3">Pan153</strain>
    </source>
</reference>
<evidence type="ECO:0000313" key="2">
    <source>
        <dbReference type="EMBL" id="QDV19665.1"/>
    </source>
</evidence>